<dbReference type="Proteomes" id="UP000307440">
    <property type="component" value="Unassembled WGS sequence"/>
</dbReference>
<dbReference type="Gene3D" id="3.40.50.300">
    <property type="entry name" value="P-loop containing nucleotide triphosphate hydrolases"/>
    <property type="match status" value="1"/>
</dbReference>
<dbReference type="AlphaFoldDB" id="A0A5C3KJD9"/>
<dbReference type="Pfam" id="PF24883">
    <property type="entry name" value="NPHP3_N"/>
    <property type="match status" value="1"/>
</dbReference>
<keyword evidence="4" id="KW-1185">Reference proteome</keyword>
<feature type="non-terminal residue" evidence="3">
    <location>
        <position position="1"/>
    </location>
</feature>
<proteinExistence type="predicted"/>
<dbReference type="EMBL" id="ML210301">
    <property type="protein sequence ID" value="TFK20399.1"/>
    <property type="molecule type" value="Genomic_DNA"/>
</dbReference>
<dbReference type="PANTHER" id="PTHR10039:SF17">
    <property type="entry name" value="FUNGAL STAND N-TERMINAL GOODBYE DOMAIN-CONTAINING PROTEIN-RELATED"/>
    <property type="match status" value="1"/>
</dbReference>
<dbReference type="STRING" id="230819.A0A5C3KJD9"/>
<keyword evidence="1" id="KW-0677">Repeat</keyword>
<dbReference type="InterPro" id="IPR027417">
    <property type="entry name" value="P-loop_NTPase"/>
</dbReference>
<sequence length="490" mass="55435">VQLNDTQVLAAGRDVTHTVNNLYASANLLERLRSHCTIEATHESETAAYSPRCKPGTRKTILADIMLWVTSSPEPHDSISMALLWLSGPAGGGKTCIQREVVERCKEQGMLAASYFFSTRVAELDNSLKFVATIALQLCVAFPGLRPYVEEEIKLDPTLFDKSLEIQFERLIESPLNRQSDVGPPIPHKVIIIDGLDECRNPQEQIRIIYLLARALAKRSLPLRVAIASRPEYDIRSTFDEPAVAAVTHRIKLEDYGCDTDIEDYLIDSLFEIRRKHPSASNIPSDWPSRVEVKKLVDKASGQFIYASTFLKFVNNPRRDLTEMFDLALNFHLSSPGSINPFTDLDLLYTIVLETADVDLSELKMLLHGIMVSDGMLGSTSNIDDFFGFNPGTTDRMFCDLHSIIHISPYMDHPKPVQFHHKSLEDYLQASHRSGKFHQSLSTTHKQMLQRCVTNIQAWHLHSLGTQPAPRDSVERLERWNENNVELSRR</sequence>
<organism evidence="3 4">
    <name type="scientific">Coprinopsis marcescibilis</name>
    <name type="common">Agaric fungus</name>
    <name type="synonym">Psathyrella marcescibilis</name>
    <dbReference type="NCBI Taxonomy" id="230819"/>
    <lineage>
        <taxon>Eukaryota</taxon>
        <taxon>Fungi</taxon>
        <taxon>Dikarya</taxon>
        <taxon>Basidiomycota</taxon>
        <taxon>Agaricomycotina</taxon>
        <taxon>Agaricomycetes</taxon>
        <taxon>Agaricomycetidae</taxon>
        <taxon>Agaricales</taxon>
        <taxon>Agaricineae</taxon>
        <taxon>Psathyrellaceae</taxon>
        <taxon>Coprinopsis</taxon>
    </lineage>
</organism>
<dbReference type="SUPFAM" id="SSF52540">
    <property type="entry name" value="P-loop containing nucleoside triphosphate hydrolases"/>
    <property type="match status" value="1"/>
</dbReference>
<evidence type="ECO:0000259" key="2">
    <source>
        <dbReference type="Pfam" id="PF24883"/>
    </source>
</evidence>
<reference evidence="3 4" key="1">
    <citation type="journal article" date="2019" name="Nat. Ecol. Evol.">
        <title>Megaphylogeny resolves global patterns of mushroom evolution.</title>
        <authorList>
            <person name="Varga T."/>
            <person name="Krizsan K."/>
            <person name="Foldi C."/>
            <person name="Dima B."/>
            <person name="Sanchez-Garcia M."/>
            <person name="Sanchez-Ramirez S."/>
            <person name="Szollosi G.J."/>
            <person name="Szarkandi J.G."/>
            <person name="Papp V."/>
            <person name="Albert L."/>
            <person name="Andreopoulos W."/>
            <person name="Angelini C."/>
            <person name="Antonin V."/>
            <person name="Barry K.W."/>
            <person name="Bougher N.L."/>
            <person name="Buchanan P."/>
            <person name="Buyck B."/>
            <person name="Bense V."/>
            <person name="Catcheside P."/>
            <person name="Chovatia M."/>
            <person name="Cooper J."/>
            <person name="Damon W."/>
            <person name="Desjardin D."/>
            <person name="Finy P."/>
            <person name="Geml J."/>
            <person name="Haridas S."/>
            <person name="Hughes K."/>
            <person name="Justo A."/>
            <person name="Karasinski D."/>
            <person name="Kautmanova I."/>
            <person name="Kiss B."/>
            <person name="Kocsube S."/>
            <person name="Kotiranta H."/>
            <person name="LaButti K.M."/>
            <person name="Lechner B.E."/>
            <person name="Liimatainen K."/>
            <person name="Lipzen A."/>
            <person name="Lukacs Z."/>
            <person name="Mihaltcheva S."/>
            <person name="Morgado L.N."/>
            <person name="Niskanen T."/>
            <person name="Noordeloos M.E."/>
            <person name="Ohm R.A."/>
            <person name="Ortiz-Santana B."/>
            <person name="Ovrebo C."/>
            <person name="Racz N."/>
            <person name="Riley R."/>
            <person name="Savchenko A."/>
            <person name="Shiryaev A."/>
            <person name="Soop K."/>
            <person name="Spirin V."/>
            <person name="Szebenyi C."/>
            <person name="Tomsovsky M."/>
            <person name="Tulloss R.E."/>
            <person name="Uehling J."/>
            <person name="Grigoriev I.V."/>
            <person name="Vagvolgyi C."/>
            <person name="Papp T."/>
            <person name="Martin F.M."/>
            <person name="Miettinen O."/>
            <person name="Hibbett D.S."/>
            <person name="Nagy L.G."/>
        </authorList>
    </citation>
    <scope>NUCLEOTIDE SEQUENCE [LARGE SCALE GENOMIC DNA]</scope>
    <source>
        <strain evidence="3 4">CBS 121175</strain>
    </source>
</reference>
<accession>A0A5C3KJD9</accession>
<gene>
    <name evidence="3" type="ORF">FA15DRAFT_720565</name>
</gene>
<dbReference type="OrthoDB" id="4760524at2759"/>
<name>A0A5C3KJD9_COPMA</name>
<feature type="domain" description="Nephrocystin 3-like N-terminal" evidence="2">
    <location>
        <begin position="76"/>
        <end position="230"/>
    </location>
</feature>
<protein>
    <recommendedName>
        <fullName evidence="2">Nephrocystin 3-like N-terminal domain-containing protein</fullName>
    </recommendedName>
</protein>
<evidence type="ECO:0000313" key="4">
    <source>
        <dbReference type="Proteomes" id="UP000307440"/>
    </source>
</evidence>
<evidence type="ECO:0000256" key="1">
    <source>
        <dbReference type="ARBA" id="ARBA00022737"/>
    </source>
</evidence>
<dbReference type="InterPro" id="IPR056884">
    <property type="entry name" value="NPHP3-like_N"/>
</dbReference>
<evidence type="ECO:0000313" key="3">
    <source>
        <dbReference type="EMBL" id="TFK20399.1"/>
    </source>
</evidence>
<dbReference type="PANTHER" id="PTHR10039">
    <property type="entry name" value="AMELOGENIN"/>
    <property type="match status" value="1"/>
</dbReference>